<dbReference type="Proteomes" id="UP000078561">
    <property type="component" value="Unassembled WGS sequence"/>
</dbReference>
<dbReference type="InParanoid" id="A0A168SLB8"/>
<evidence type="ECO:0000313" key="2">
    <source>
        <dbReference type="Proteomes" id="UP000078561"/>
    </source>
</evidence>
<organism evidence="1">
    <name type="scientific">Absidia glauca</name>
    <name type="common">Pin mould</name>
    <dbReference type="NCBI Taxonomy" id="4829"/>
    <lineage>
        <taxon>Eukaryota</taxon>
        <taxon>Fungi</taxon>
        <taxon>Fungi incertae sedis</taxon>
        <taxon>Mucoromycota</taxon>
        <taxon>Mucoromycotina</taxon>
        <taxon>Mucoromycetes</taxon>
        <taxon>Mucorales</taxon>
        <taxon>Cunninghamellaceae</taxon>
        <taxon>Absidia</taxon>
    </lineage>
</organism>
<evidence type="ECO:0000313" key="1">
    <source>
        <dbReference type="EMBL" id="SAM08590.1"/>
    </source>
</evidence>
<dbReference type="AlphaFoldDB" id="A0A168SLB8"/>
<dbReference type="EMBL" id="LT554895">
    <property type="protein sequence ID" value="SAM08590.1"/>
    <property type="molecule type" value="Genomic_DNA"/>
</dbReference>
<name>A0A168SLB8_ABSGL</name>
<reference evidence="1" key="1">
    <citation type="submission" date="2016-04" db="EMBL/GenBank/DDBJ databases">
        <authorList>
            <person name="Evans L.H."/>
            <person name="Alamgir A."/>
            <person name="Owens N."/>
            <person name="Weber N.D."/>
            <person name="Virtaneva K."/>
            <person name="Barbian K."/>
            <person name="Babar A."/>
            <person name="Rosenke K."/>
        </authorList>
    </citation>
    <scope>NUCLEOTIDE SEQUENCE [LARGE SCALE GENOMIC DNA]</scope>
    <source>
        <strain evidence="1">CBS 101.48</strain>
    </source>
</reference>
<dbReference type="OMA" id="KCCDNYD"/>
<accession>A0A168SLB8</accession>
<sequence>MITDESQFCLLLPPSPGNRDNHNGTIDSDAIADTEKNAVVFCTQEELAPGARPMPDGFITSAEYQFNTTAEFVQIRGKIDREKYDLSKADGGGQYDNHGEGSPPSSMCQGYRYYVSLIEPDIQGFCVRCCQSYQDCNSSRSAYGCKRVIPPLDYSI</sequence>
<gene>
    <name evidence="1" type="primary">ABSGL_14253.1 scaffold 14385</name>
</gene>
<dbReference type="STRING" id="4829.A0A168SLB8"/>
<keyword evidence="2" id="KW-1185">Reference proteome</keyword>
<proteinExistence type="predicted"/>
<protein>
    <submittedName>
        <fullName evidence="1">Uncharacterized protein</fullName>
    </submittedName>
</protein>
<dbReference type="OrthoDB" id="3044029at2759"/>